<reference evidence="3" key="1">
    <citation type="submission" date="2025-08" db="UniProtKB">
        <authorList>
            <consortium name="RefSeq"/>
        </authorList>
    </citation>
    <scope>IDENTIFICATION</scope>
</reference>
<evidence type="ECO:0000256" key="1">
    <source>
        <dbReference type="SAM" id="MobiDB-lite"/>
    </source>
</evidence>
<proteinExistence type="predicted"/>
<feature type="compositionally biased region" description="Polar residues" evidence="1">
    <location>
        <begin position="46"/>
        <end position="55"/>
    </location>
</feature>
<feature type="compositionally biased region" description="Low complexity" evidence="1">
    <location>
        <begin position="671"/>
        <end position="687"/>
    </location>
</feature>
<feature type="compositionally biased region" description="Polar residues" evidence="1">
    <location>
        <begin position="973"/>
        <end position="1003"/>
    </location>
</feature>
<evidence type="ECO:0000313" key="3">
    <source>
        <dbReference type="RefSeq" id="XP_012934630.1"/>
    </source>
</evidence>
<feature type="compositionally biased region" description="Polar residues" evidence="1">
    <location>
        <begin position="490"/>
        <end position="500"/>
    </location>
</feature>
<feature type="region of interest" description="Disordered" evidence="1">
    <location>
        <begin position="936"/>
        <end position="961"/>
    </location>
</feature>
<dbReference type="Proteomes" id="UP000694888">
    <property type="component" value="Unplaced"/>
</dbReference>
<feature type="compositionally biased region" description="Low complexity" evidence="1">
    <location>
        <begin position="163"/>
        <end position="176"/>
    </location>
</feature>
<accession>A0ABM0ZUB8</accession>
<evidence type="ECO:0000313" key="2">
    <source>
        <dbReference type="Proteomes" id="UP000694888"/>
    </source>
</evidence>
<gene>
    <name evidence="3" type="primary">LOC101854391</name>
</gene>
<feature type="compositionally biased region" description="Low complexity" evidence="1">
    <location>
        <begin position="541"/>
        <end position="558"/>
    </location>
</feature>
<feature type="region of interest" description="Disordered" evidence="1">
    <location>
        <begin position="540"/>
        <end position="559"/>
    </location>
</feature>
<feature type="compositionally biased region" description="Basic and acidic residues" evidence="1">
    <location>
        <begin position="36"/>
        <end position="45"/>
    </location>
</feature>
<feature type="region of interest" description="Disordered" evidence="1">
    <location>
        <begin position="456"/>
        <end position="520"/>
    </location>
</feature>
<feature type="region of interest" description="Disordered" evidence="1">
    <location>
        <begin position="159"/>
        <end position="222"/>
    </location>
</feature>
<name>A0ABM0ZUB8_APLCA</name>
<dbReference type="GeneID" id="101854391"/>
<dbReference type="PANTHER" id="PTHR10773">
    <property type="entry name" value="DNA-DIRECTED RNA POLYMERASES I, II, AND III SUBUNIT RPABC2"/>
    <property type="match status" value="1"/>
</dbReference>
<protein>
    <submittedName>
        <fullName evidence="3">Uncharacterized protein LOC101854391 isoform X1</fullName>
    </submittedName>
</protein>
<feature type="region of interest" description="Disordered" evidence="1">
    <location>
        <begin position="36"/>
        <end position="55"/>
    </location>
</feature>
<feature type="compositionally biased region" description="Basic and acidic residues" evidence="1">
    <location>
        <begin position="205"/>
        <end position="222"/>
    </location>
</feature>
<feature type="region of interest" description="Disordered" evidence="1">
    <location>
        <begin position="668"/>
        <end position="711"/>
    </location>
</feature>
<feature type="compositionally biased region" description="Basic and acidic residues" evidence="1">
    <location>
        <begin position="941"/>
        <end position="956"/>
    </location>
</feature>
<feature type="region of interest" description="Disordered" evidence="1">
    <location>
        <begin position="973"/>
        <end position="1017"/>
    </location>
</feature>
<feature type="compositionally biased region" description="Low complexity" evidence="1">
    <location>
        <begin position="619"/>
        <end position="631"/>
    </location>
</feature>
<keyword evidence="2" id="KW-1185">Reference proteome</keyword>
<dbReference type="PANTHER" id="PTHR10773:SF19">
    <property type="match status" value="1"/>
</dbReference>
<feature type="region of interest" description="Disordered" evidence="1">
    <location>
        <begin position="598"/>
        <end position="631"/>
    </location>
</feature>
<sequence length="1017" mass="115534">MDGNVYNYAAAANMWNSYSESFQPPALDLQSYMQPSREHFPREQNKNPLGPSSSYVFLNYPEEAQHHHHHHPQVHHHENINRGQWHFPAWPKVKPRSDQMPHALPKRPLEKHFNKEADLGMALMHATPSLNLPPPGGFCAPDITDRILEDVHRFVPSIDDQDSLNSANSNTAANPSCLQVPPQPAPSARNVSRKNPVPRKRKERSKRDDKPKKKRTRDEETWARNIRKKARAKGEAYVSVMGKPIKARSVQPVDCSKCKFNCPLRVSEEDRKVLFEKYWNLESYKEKVEFISGCVHEFTPLRPVSGRRAYSRRYMLKVRGKDERVCKEFFVSTFDISESTIVTYMSKKRKGPDAIADLRGKQTPSNKTSSEVVRTIREHILSQIGLQGELSRTPSEDAKNVKKLYAHFHAECEADGKKPASISVYRKVYSDMHMGKTDPPVEIPPEDILLLSNNKKKTKPTKEDNSSSHPPEPASSPELDSPNPIPSGSEDINVSPTETASPFDLGLIPTPYHPGSADLHPMGSHMEKRMCTLNIPHTVNQQQPEHQQHQQQHQHQQQNMKALYNTPFQPDFVSPMVEKSSHINPILPFMWDTGRIGNQSIPSDCPNLGYPPTMFPPQSHTSQPSSSALSSSLFNYRISTPSSSSTAPPPQPSTSNFDVETKIYQLPVPFQGSLSSKPQKSSGSSVNRSRKPKESKPKKEPKKRSRNEELWGRNIRKRLRFKGEAYTSVKGKLVEAKKVREVDCSKCKFKCTSRITEEERLEFNKEYWHKDTYKKKIEFITTHVQTYTPKRKMTGRRAFSRKYLFAIKGREERVCKDFFKATLHVSESTIATALEKARKGEEAIVDMRGKHKPVNKTTEDTLQNIRELIIYLTGMRPHRASNNNFLNPENRDVNRLYQVYKYDCEKKDKRVASLGIFRGVLSKDFCIKSAAVPKKKKKTTRVAEEGPYQEKQDGHPDSGPVFPVMLFGSMNSLSTRNDLSTAPTSGHQPMPGTSSEATESQVSPFADLNIPVPRPSV</sequence>
<organism evidence="2 3">
    <name type="scientific">Aplysia californica</name>
    <name type="common">California sea hare</name>
    <dbReference type="NCBI Taxonomy" id="6500"/>
    <lineage>
        <taxon>Eukaryota</taxon>
        <taxon>Metazoa</taxon>
        <taxon>Spiralia</taxon>
        <taxon>Lophotrochozoa</taxon>
        <taxon>Mollusca</taxon>
        <taxon>Gastropoda</taxon>
        <taxon>Heterobranchia</taxon>
        <taxon>Euthyneura</taxon>
        <taxon>Tectipleura</taxon>
        <taxon>Aplysiida</taxon>
        <taxon>Aplysioidea</taxon>
        <taxon>Aplysiidae</taxon>
        <taxon>Aplysia</taxon>
    </lineage>
</organism>
<dbReference type="RefSeq" id="XP_012934630.1">
    <property type="nucleotide sequence ID" value="XM_013079176.2"/>
</dbReference>